<organism evidence="2 3">
    <name type="scientific">Erysiphe neolycopersici</name>
    <dbReference type="NCBI Taxonomy" id="212602"/>
    <lineage>
        <taxon>Eukaryota</taxon>
        <taxon>Fungi</taxon>
        <taxon>Dikarya</taxon>
        <taxon>Ascomycota</taxon>
        <taxon>Pezizomycotina</taxon>
        <taxon>Leotiomycetes</taxon>
        <taxon>Erysiphales</taxon>
        <taxon>Erysiphaceae</taxon>
        <taxon>Erysiphe</taxon>
    </lineage>
</organism>
<feature type="transmembrane region" description="Helical" evidence="1">
    <location>
        <begin position="363"/>
        <end position="383"/>
    </location>
</feature>
<dbReference type="EMBL" id="MCFK01009353">
    <property type="protein sequence ID" value="RKF54966.1"/>
    <property type="molecule type" value="Genomic_DNA"/>
</dbReference>
<dbReference type="PANTHER" id="PTHR12459:SF15">
    <property type="entry name" value="TRANSMEMBRANE PROTEIN 135"/>
    <property type="match status" value="1"/>
</dbReference>
<proteinExistence type="predicted"/>
<evidence type="ECO:0000313" key="3">
    <source>
        <dbReference type="Proteomes" id="UP000286134"/>
    </source>
</evidence>
<keyword evidence="1" id="KW-1133">Transmembrane helix</keyword>
<sequence>MEKCSTSRYSRSGCLERQLLPLLKPVTRAYILGYASSTTPRLLSLCIAIIRGKTSQKYNQSGIAKSAFQILIGGLELQRFPTFCATLVGCNSIFGARDHKPIIIKELLFRYLPNVSSLVKLRLSKFISAFIGAWLGLKLLQSKKTPEFVQNVAVETPGGCVDTKVPLAGRTIDLTLFTISRALDIIVGSLWSCRKARRRKTKQWNRFDELISRLADPMMFWASSAIIMFNWLYTPEKLPRSYNKWVRSAAAVDMRLIAGLRQLRDKALIYGVEPSHPHVFTEMCRDYNWPLEWANHAKTAPVPCQIVHLKDGPSCEYHALARLVRSTAWAMSTYLPLNLVLVLRHPSSKALKRAIKSAIRSSLFLGTYISLFFYGLCLVRSRIGPLILGTSNASLQLIDSGLNVAGGCILCGWSVFIENSGRRRELALFLIPKALATFIPRSYSMDKQWRESMAFSISTAIVFTAVTEKPNTVRGLMGRVLRTVLTQ</sequence>
<accession>A0A420HBZ3</accession>
<dbReference type="PANTHER" id="PTHR12459">
    <property type="entry name" value="TRANSMEMBRANE PROTEIN 135-RELATED"/>
    <property type="match status" value="1"/>
</dbReference>
<dbReference type="Proteomes" id="UP000286134">
    <property type="component" value="Unassembled WGS sequence"/>
</dbReference>
<dbReference type="OrthoDB" id="4021778at2759"/>
<dbReference type="AlphaFoldDB" id="A0A420HBZ3"/>
<dbReference type="InterPro" id="IPR026749">
    <property type="entry name" value="Tmem135"/>
</dbReference>
<name>A0A420HBZ3_9PEZI</name>
<keyword evidence="1" id="KW-0472">Membrane</keyword>
<keyword evidence="3" id="KW-1185">Reference proteome</keyword>
<gene>
    <name evidence="2" type="ORF">OnM2_093013</name>
</gene>
<evidence type="ECO:0000313" key="2">
    <source>
        <dbReference type="EMBL" id="RKF54966.1"/>
    </source>
</evidence>
<comment type="caution">
    <text evidence="2">The sequence shown here is derived from an EMBL/GenBank/DDBJ whole genome shotgun (WGS) entry which is preliminary data.</text>
</comment>
<reference evidence="2 3" key="1">
    <citation type="journal article" date="2018" name="BMC Genomics">
        <title>Comparative genome analyses reveal sequence features reflecting distinct modes of host-adaptation between dicot and monocot powdery mildew.</title>
        <authorList>
            <person name="Wu Y."/>
            <person name="Ma X."/>
            <person name="Pan Z."/>
            <person name="Kale S.D."/>
            <person name="Song Y."/>
            <person name="King H."/>
            <person name="Zhang Q."/>
            <person name="Presley C."/>
            <person name="Deng X."/>
            <person name="Wei C.I."/>
            <person name="Xiao S."/>
        </authorList>
    </citation>
    <scope>NUCLEOTIDE SEQUENCE [LARGE SCALE GENOMIC DNA]</scope>
    <source>
        <strain evidence="2">UMSG2</strain>
    </source>
</reference>
<feature type="transmembrane region" description="Helical" evidence="1">
    <location>
        <begin position="395"/>
        <end position="416"/>
    </location>
</feature>
<keyword evidence="1" id="KW-0812">Transmembrane</keyword>
<protein>
    <submittedName>
        <fullName evidence="2">Putative integral membrane protein</fullName>
    </submittedName>
</protein>
<evidence type="ECO:0000256" key="1">
    <source>
        <dbReference type="SAM" id="Phobius"/>
    </source>
</evidence>